<name>A0A8B8CID2_CRAVI</name>
<reference evidence="9" key="1">
    <citation type="submission" date="2025-08" db="UniProtKB">
        <authorList>
            <consortium name="RefSeq"/>
        </authorList>
    </citation>
    <scope>IDENTIFICATION</scope>
    <source>
        <tissue evidence="9">Whole sample</tissue>
    </source>
</reference>
<evidence type="ECO:0000313" key="8">
    <source>
        <dbReference type="Proteomes" id="UP000694844"/>
    </source>
</evidence>
<evidence type="ECO:0000256" key="2">
    <source>
        <dbReference type="ARBA" id="ARBA00022980"/>
    </source>
</evidence>
<sequence length="291" mass="33474">MGIEKALKMVKDLPRVALNNIKNSPMDQKKPHNLRRGWGKNKTHGRGHKGQGQRMTLPKLGFETGQKPFYQLMPQEKYYEGHHLKRQYPPLSLLKLQRMIDLGCVDPNEVIDITSICMTGHYNLNVHQRHYGVNLTEDGAEKFATPIIIEVQWASELTIATIEKLGGVIMTRFYDPLSLIALKDPEMYFKTGKPIPKCKLPPTDAVEYYSDPKNRGYLADPDKIAEERVALSQKYGYELPDLSQSDKLSLMLKRKDPRQIFFGLQPGWIVNLVDKKILKPKAEYLQEYYNS</sequence>
<accession>A0A8B8CID2</accession>
<evidence type="ECO:0000256" key="4">
    <source>
        <dbReference type="ARBA" id="ARBA00035299"/>
    </source>
</evidence>
<dbReference type="KEGG" id="cvn:111119576"/>
<evidence type="ECO:0000256" key="3">
    <source>
        <dbReference type="ARBA" id="ARBA00023274"/>
    </source>
</evidence>
<dbReference type="PANTHER" id="PTHR12934">
    <property type="entry name" value="50S RIBOSOMAL PROTEIN L15"/>
    <property type="match status" value="1"/>
</dbReference>
<dbReference type="Proteomes" id="UP000694844">
    <property type="component" value="Chromosome 2"/>
</dbReference>
<dbReference type="AlphaFoldDB" id="A0A8B8CID2"/>
<dbReference type="InterPro" id="IPR021131">
    <property type="entry name" value="Ribosomal_uL15/eL18"/>
</dbReference>
<feature type="domain" description="Large ribosomal subunit protein uL15/eL18" evidence="7">
    <location>
        <begin position="90"/>
        <end position="169"/>
    </location>
</feature>
<dbReference type="RefSeq" id="XP_022315578.1">
    <property type="nucleotide sequence ID" value="XM_022459870.1"/>
</dbReference>
<keyword evidence="3" id="KW-0687">Ribonucleoprotein</keyword>
<dbReference type="InterPro" id="IPR030878">
    <property type="entry name" value="Ribosomal_uL15"/>
</dbReference>
<dbReference type="GO" id="GO:0003735">
    <property type="term" value="F:structural constituent of ribosome"/>
    <property type="evidence" value="ECO:0007669"/>
    <property type="project" value="InterPro"/>
</dbReference>
<evidence type="ECO:0000259" key="7">
    <source>
        <dbReference type="Pfam" id="PF00828"/>
    </source>
</evidence>
<comment type="similarity">
    <text evidence="1">Belongs to the universal ribosomal protein uL15 family.</text>
</comment>
<keyword evidence="8" id="KW-1185">Reference proteome</keyword>
<evidence type="ECO:0000256" key="5">
    <source>
        <dbReference type="ARBA" id="ARBA00035423"/>
    </source>
</evidence>
<organism evidence="8 9">
    <name type="scientific">Crassostrea virginica</name>
    <name type="common">Eastern oyster</name>
    <dbReference type="NCBI Taxonomy" id="6565"/>
    <lineage>
        <taxon>Eukaryota</taxon>
        <taxon>Metazoa</taxon>
        <taxon>Spiralia</taxon>
        <taxon>Lophotrochozoa</taxon>
        <taxon>Mollusca</taxon>
        <taxon>Bivalvia</taxon>
        <taxon>Autobranchia</taxon>
        <taxon>Pteriomorphia</taxon>
        <taxon>Ostreida</taxon>
        <taxon>Ostreoidea</taxon>
        <taxon>Ostreidae</taxon>
        <taxon>Crassostrea</taxon>
    </lineage>
</organism>
<gene>
    <name evidence="9" type="primary">LOC111119576</name>
</gene>
<dbReference type="PANTHER" id="PTHR12934:SF11">
    <property type="entry name" value="LARGE RIBOSOMAL SUBUNIT PROTEIN UL15M"/>
    <property type="match status" value="1"/>
</dbReference>
<evidence type="ECO:0000256" key="6">
    <source>
        <dbReference type="SAM" id="MobiDB-lite"/>
    </source>
</evidence>
<dbReference type="Pfam" id="PF00828">
    <property type="entry name" value="Ribosomal_L27A"/>
    <property type="match status" value="1"/>
</dbReference>
<keyword evidence="2" id="KW-0689">Ribosomal protein</keyword>
<evidence type="ECO:0000313" key="9">
    <source>
        <dbReference type="RefSeq" id="XP_022315578.1"/>
    </source>
</evidence>
<feature type="compositionally biased region" description="Basic residues" evidence="6">
    <location>
        <begin position="31"/>
        <end position="51"/>
    </location>
</feature>
<dbReference type="GO" id="GO:0006412">
    <property type="term" value="P:translation"/>
    <property type="evidence" value="ECO:0007669"/>
    <property type="project" value="InterPro"/>
</dbReference>
<dbReference type="GeneID" id="111119576"/>
<evidence type="ECO:0000256" key="1">
    <source>
        <dbReference type="ARBA" id="ARBA00007320"/>
    </source>
</evidence>
<dbReference type="InterPro" id="IPR005749">
    <property type="entry name" value="Ribosomal_uL15_bac-type"/>
</dbReference>
<proteinExistence type="inferred from homology"/>
<dbReference type="InterPro" id="IPR036227">
    <property type="entry name" value="Ribosomal_uL15/eL18_sf"/>
</dbReference>
<dbReference type="GO" id="GO:0005762">
    <property type="term" value="C:mitochondrial large ribosomal subunit"/>
    <property type="evidence" value="ECO:0007669"/>
    <property type="project" value="TreeGrafter"/>
</dbReference>
<dbReference type="SUPFAM" id="SSF52080">
    <property type="entry name" value="Ribosomal proteins L15p and L18e"/>
    <property type="match status" value="1"/>
</dbReference>
<protein>
    <recommendedName>
        <fullName evidence="4">Large ribosomal subunit protein uL15m</fullName>
    </recommendedName>
    <alternativeName>
        <fullName evidence="5">39S ribosomal protein L15, mitochondrial</fullName>
    </alternativeName>
</protein>
<feature type="region of interest" description="Disordered" evidence="6">
    <location>
        <begin position="20"/>
        <end position="55"/>
    </location>
</feature>
<dbReference type="HAMAP" id="MF_01341">
    <property type="entry name" value="Ribosomal_uL15"/>
    <property type="match status" value="1"/>
</dbReference>
<dbReference type="OrthoDB" id="361383at2759"/>